<proteinExistence type="predicted"/>
<name>A0A1J5PS18_9ZZZZ</name>
<dbReference type="EMBL" id="MLJW01004235">
    <property type="protein sequence ID" value="OIQ70380.1"/>
    <property type="molecule type" value="Genomic_DNA"/>
</dbReference>
<organism evidence="1">
    <name type="scientific">mine drainage metagenome</name>
    <dbReference type="NCBI Taxonomy" id="410659"/>
    <lineage>
        <taxon>unclassified sequences</taxon>
        <taxon>metagenomes</taxon>
        <taxon>ecological metagenomes</taxon>
    </lineage>
</organism>
<gene>
    <name evidence="1" type="ORF">GALL_480090</name>
</gene>
<dbReference type="AntiFam" id="ANF00072">
    <property type="entry name" value="Shadow ORF (opposite TypA)"/>
</dbReference>
<accession>A0A1J5PS18</accession>
<protein>
    <submittedName>
        <fullName evidence="1">Uncharacterized protein</fullName>
    </submittedName>
</protein>
<reference evidence="1" key="1">
    <citation type="submission" date="2016-10" db="EMBL/GenBank/DDBJ databases">
        <title>Sequence of Gallionella enrichment culture.</title>
        <authorList>
            <person name="Poehlein A."/>
            <person name="Muehling M."/>
            <person name="Daniel R."/>
        </authorList>
    </citation>
    <scope>NUCLEOTIDE SEQUENCE</scope>
</reference>
<comment type="caution">
    <text evidence="1">The sequence shown here is derived from an EMBL/GenBank/DDBJ whole genome shotgun (WGS) entry which is preliminary data.</text>
</comment>
<dbReference type="AlphaFoldDB" id="A0A1J5PS18"/>
<evidence type="ECO:0000313" key="1">
    <source>
        <dbReference type="EMBL" id="OIQ70380.1"/>
    </source>
</evidence>
<sequence length="222" mass="24940">MGGDLFADLGKSRRAEVNPVHLVDDNRDLFDAEKMQQIAVAPGLVAHAFQRVDDQERAVRLRGAGDHVAQEFGVSRRVDQHHVARLGAETDLRGVDGDALVALGLQRVEQERPFEWHAPPRADGFEHFEFAFRQAACLMQETSDQCRLAVIDMTDDDDAHLRARGAVWRCRQRGGDGYVHCCAQPIISVRDSRRHAAARKHLRFRDPARVPRAPAPWCGRAQ</sequence>